<dbReference type="GO" id="GO:0016301">
    <property type="term" value="F:kinase activity"/>
    <property type="evidence" value="ECO:0007669"/>
    <property type="project" value="UniProtKB-KW"/>
</dbReference>
<reference evidence="8 9" key="1">
    <citation type="submission" date="2016-10" db="EMBL/GenBank/DDBJ databases">
        <authorList>
            <person name="de Groot N.N."/>
        </authorList>
    </citation>
    <scope>NUCLEOTIDE SEQUENCE [LARGE SCALE GENOMIC DNA]</scope>
    <source>
        <strain evidence="8 9">CGMCC 1.10449</strain>
    </source>
</reference>
<evidence type="ECO:0000313" key="9">
    <source>
        <dbReference type="Proteomes" id="UP000199444"/>
    </source>
</evidence>
<keyword evidence="5" id="KW-0598">Phosphotransferase system</keyword>
<evidence type="ECO:0000256" key="4">
    <source>
        <dbReference type="ARBA" id="ARBA00022679"/>
    </source>
</evidence>
<dbReference type="Proteomes" id="UP000199444">
    <property type="component" value="Unassembled WGS sequence"/>
</dbReference>
<keyword evidence="4" id="KW-0808">Transferase</keyword>
<dbReference type="GO" id="GO:0005737">
    <property type="term" value="C:cytoplasm"/>
    <property type="evidence" value="ECO:0007669"/>
    <property type="project" value="UniProtKB-SubCell"/>
</dbReference>
<proteinExistence type="predicted"/>
<dbReference type="SUPFAM" id="SSF51261">
    <property type="entry name" value="Duplicated hybrid motif"/>
    <property type="match status" value="1"/>
</dbReference>
<evidence type="ECO:0000256" key="1">
    <source>
        <dbReference type="ARBA" id="ARBA00004496"/>
    </source>
</evidence>
<dbReference type="NCBIfam" id="TIGR00830">
    <property type="entry name" value="PTBA"/>
    <property type="match status" value="1"/>
</dbReference>
<sequence>MFKNLFKKESSITKIYAPINGEIVSLEEVPDPVFSQKMMGDGIAIKPNKGQVYSPVEGEVVQIPDTKHAIGLRTGDGIEILIHIGLETVSLEGKGFTINVSTGDKVSVGEKLMEFDLEYVRNNASSDISPIVITNGQDTGKKFSMTEEKESTAGETVIITTSEQ</sequence>
<dbReference type="GO" id="GO:0009401">
    <property type="term" value="P:phosphoenolpyruvate-dependent sugar phosphotransferase system"/>
    <property type="evidence" value="ECO:0007669"/>
    <property type="project" value="UniProtKB-KW"/>
</dbReference>
<keyword evidence="9" id="KW-1185">Reference proteome</keyword>
<evidence type="ECO:0000313" key="8">
    <source>
        <dbReference type="EMBL" id="SDQ83424.1"/>
    </source>
</evidence>
<dbReference type="PROSITE" id="PS00371">
    <property type="entry name" value="PTS_EIIA_TYPE_1_HIS"/>
    <property type="match status" value="1"/>
</dbReference>
<dbReference type="Pfam" id="PF00358">
    <property type="entry name" value="PTS_EIIA_1"/>
    <property type="match status" value="1"/>
</dbReference>
<protein>
    <submittedName>
        <fullName evidence="8">PTS system IIA component, Glc family</fullName>
    </submittedName>
</protein>
<comment type="subcellular location">
    <subcellularLocation>
        <location evidence="1">Cytoplasm</location>
    </subcellularLocation>
</comment>
<evidence type="ECO:0000259" key="7">
    <source>
        <dbReference type="PROSITE" id="PS51093"/>
    </source>
</evidence>
<keyword evidence="6" id="KW-0418">Kinase</keyword>
<organism evidence="8 9">
    <name type="scientific">Virgibacillus salinus</name>
    <dbReference type="NCBI Taxonomy" id="553311"/>
    <lineage>
        <taxon>Bacteria</taxon>
        <taxon>Bacillati</taxon>
        <taxon>Bacillota</taxon>
        <taxon>Bacilli</taxon>
        <taxon>Bacillales</taxon>
        <taxon>Bacillaceae</taxon>
        <taxon>Virgibacillus</taxon>
    </lineage>
</organism>
<dbReference type="PANTHER" id="PTHR45008:SF1">
    <property type="entry name" value="PTS SYSTEM GLUCOSE-SPECIFIC EIIA COMPONENT"/>
    <property type="match status" value="1"/>
</dbReference>
<evidence type="ECO:0000256" key="5">
    <source>
        <dbReference type="ARBA" id="ARBA00022683"/>
    </source>
</evidence>
<dbReference type="Gene3D" id="2.70.70.10">
    <property type="entry name" value="Glucose Permease (Domain IIA)"/>
    <property type="match status" value="1"/>
</dbReference>
<dbReference type="InterPro" id="IPR011055">
    <property type="entry name" value="Dup_hybrid_motif"/>
</dbReference>
<name>A0A1H1E3W9_9BACI</name>
<keyword evidence="2" id="KW-0813">Transport</keyword>
<dbReference type="STRING" id="553311.SAMN05216231_2713"/>
<keyword evidence="3" id="KW-0762">Sugar transport</keyword>
<gene>
    <name evidence="8" type="ORF">SAMN05216231_2713</name>
</gene>
<dbReference type="AlphaFoldDB" id="A0A1H1E3W9"/>
<evidence type="ECO:0000256" key="6">
    <source>
        <dbReference type="ARBA" id="ARBA00022777"/>
    </source>
</evidence>
<dbReference type="PROSITE" id="PS51093">
    <property type="entry name" value="PTS_EIIA_TYPE_1"/>
    <property type="match status" value="1"/>
</dbReference>
<dbReference type="EMBL" id="FNKD01000003">
    <property type="protein sequence ID" value="SDQ83424.1"/>
    <property type="molecule type" value="Genomic_DNA"/>
</dbReference>
<evidence type="ECO:0000256" key="3">
    <source>
        <dbReference type="ARBA" id="ARBA00022597"/>
    </source>
</evidence>
<feature type="domain" description="PTS EIIA type-1" evidence="7">
    <location>
        <begin position="31"/>
        <end position="135"/>
    </location>
</feature>
<dbReference type="PANTHER" id="PTHR45008">
    <property type="entry name" value="PTS SYSTEM GLUCOSE-SPECIFIC EIIA COMPONENT"/>
    <property type="match status" value="1"/>
</dbReference>
<evidence type="ECO:0000256" key="2">
    <source>
        <dbReference type="ARBA" id="ARBA00022448"/>
    </source>
</evidence>
<dbReference type="InterPro" id="IPR001127">
    <property type="entry name" value="PTS_EIIA_1_perm"/>
</dbReference>
<accession>A0A1H1E3W9</accession>
<dbReference type="RefSeq" id="WP_092493508.1">
    <property type="nucleotide sequence ID" value="NZ_FNKD01000003.1"/>
</dbReference>
<dbReference type="FunFam" id="2.70.70.10:FF:000001">
    <property type="entry name" value="PTS system glucose-specific IIA component"/>
    <property type="match status" value="1"/>
</dbReference>
<dbReference type="InterPro" id="IPR050890">
    <property type="entry name" value="PTS_EIIA_component"/>
</dbReference>